<dbReference type="Pfam" id="PF10116">
    <property type="entry name" value="Host_attach"/>
    <property type="match status" value="1"/>
</dbReference>
<dbReference type="InterPro" id="IPR019291">
    <property type="entry name" value="Host_attachment_protein"/>
</dbReference>
<keyword evidence="2" id="KW-1185">Reference proteome</keyword>
<dbReference type="OrthoDB" id="9812459at2"/>
<evidence type="ECO:0008006" key="3">
    <source>
        <dbReference type="Google" id="ProtNLM"/>
    </source>
</evidence>
<evidence type="ECO:0000313" key="2">
    <source>
        <dbReference type="Proteomes" id="UP000264120"/>
    </source>
</evidence>
<evidence type="ECO:0000313" key="1">
    <source>
        <dbReference type="EMBL" id="AXY23833.1"/>
    </source>
</evidence>
<geneLocation type="plasmid" evidence="1 2">
    <name>unnamed1</name>
</geneLocation>
<dbReference type="KEGG" id="ksc:CD178_03089"/>
<protein>
    <recommendedName>
        <fullName evidence="3">Protein required for attachment to host cells</fullName>
    </recommendedName>
</protein>
<gene>
    <name evidence="1" type="ORF">CD178_03089</name>
</gene>
<organism evidence="1 2">
    <name type="scientific">Komagataeibacter saccharivorans</name>
    <dbReference type="NCBI Taxonomy" id="265959"/>
    <lineage>
        <taxon>Bacteria</taxon>
        <taxon>Pseudomonadati</taxon>
        <taxon>Pseudomonadota</taxon>
        <taxon>Alphaproteobacteria</taxon>
        <taxon>Acetobacterales</taxon>
        <taxon>Acetobacteraceae</taxon>
        <taxon>Komagataeibacter</taxon>
    </lineage>
</organism>
<reference evidence="1 2" key="1">
    <citation type="submission" date="2017-08" db="EMBL/GenBank/DDBJ databases">
        <title>Complete genome sequence of Gluconacetobacter saccharivorans CV1 isolated from Fermented Vinegar.</title>
        <authorList>
            <person name="Kim S.-Y."/>
        </authorList>
    </citation>
    <scope>NUCLEOTIDE SEQUENCE [LARGE SCALE GENOMIC DNA]</scope>
    <source>
        <strain evidence="1 2">CV1</strain>
        <plasmid evidence="1 2">unnamed1</plasmid>
    </source>
</reference>
<proteinExistence type="predicted"/>
<keyword evidence="1" id="KW-0614">Plasmid</keyword>
<dbReference type="Proteomes" id="UP000264120">
    <property type="component" value="Plasmid unnamed1"/>
</dbReference>
<dbReference type="EMBL" id="CP023037">
    <property type="protein sequence ID" value="AXY23833.1"/>
    <property type="molecule type" value="Genomic_DNA"/>
</dbReference>
<dbReference type="RefSeq" id="WP_118963762.1">
    <property type="nucleotide sequence ID" value="NZ_CP023037.1"/>
</dbReference>
<accession>A0A347WG40</accession>
<dbReference type="AlphaFoldDB" id="A0A347WG40"/>
<sequence>MTAKHILIIIADGEHARFVRPAANHSLHTVESFDSISAHQRTSDIGNDAPGASCHTGSTAHHALNPHHDPHRMAMESFGKFVSEQINEWSRSYDRLLIVAPPHSSAEIIRYLDPASRTKVIDIVHKDLVKTPDNALKDHLNYIT</sequence>
<name>A0A347WG40_9PROT</name>